<dbReference type="PANTHER" id="PTHR33443">
    <property type="entry name" value="ZGC:112980"/>
    <property type="match status" value="1"/>
</dbReference>
<sequence length="152" mass="17358">MEVIEISSSSPEKETNGTPVRSVFCLKRRIDMERIDLTEDCFVLDFNPFDSFDTSNISGKSDSVDAPDLSVIAEKGQVACRDYPHSRHLCLSFPFETTPHEKYCELCYCYVCDSAAPCKYWTVPNGTHCHALDLEGWRDQRKLMKKKPVAHE</sequence>
<organism evidence="1 2">
    <name type="scientific">Rubroshorea leprosula</name>
    <dbReference type="NCBI Taxonomy" id="152421"/>
    <lineage>
        <taxon>Eukaryota</taxon>
        <taxon>Viridiplantae</taxon>
        <taxon>Streptophyta</taxon>
        <taxon>Embryophyta</taxon>
        <taxon>Tracheophyta</taxon>
        <taxon>Spermatophyta</taxon>
        <taxon>Magnoliopsida</taxon>
        <taxon>eudicotyledons</taxon>
        <taxon>Gunneridae</taxon>
        <taxon>Pentapetalae</taxon>
        <taxon>rosids</taxon>
        <taxon>malvids</taxon>
        <taxon>Malvales</taxon>
        <taxon>Dipterocarpaceae</taxon>
        <taxon>Rubroshorea</taxon>
    </lineage>
</organism>
<dbReference type="EMBL" id="BPVZ01000003">
    <property type="protein sequence ID" value="GKU88957.1"/>
    <property type="molecule type" value="Genomic_DNA"/>
</dbReference>
<evidence type="ECO:0000313" key="2">
    <source>
        <dbReference type="Proteomes" id="UP001054252"/>
    </source>
</evidence>
<comment type="caution">
    <text evidence="1">The sequence shown here is derived from an EMBL/GenBank/DDBJ whole genome shotgun (WGS) entry which is preliminary data.</text>
</comment>
<accession>A0AAV5HJF9</accession>
<dbReference type="Proteomes" id="UP001054252">
    <property type="component" value="Unassembled WGS sequence"/>
</dbReference>
<name>A0AAV5HJF9_9ROSI</name>
<dbReference type="InterPro" id="IPR053234">
    <property type="entry name" value="RPM1_Interactor"/>
</dbReference>
<protein>
    <submittedName>
        <fullName evidence="1">Uncharacterized protein</fullName>
    </submittedName>
</protein>
<dbReference type="AlphaFoldDB" id="A0AAV5HJF9"/>
<keyword evidence="2" id="KW-1185">Reference proteome</keyword>
<evidence type="ECO:0000313" key="1">
    <source>
        <dbReference type="EMBL" id="GKU88957.1"/>
    </source>
</evidence>
<gene>
    <name evidence="1" type="ORF">SLEP1_g3162</name>
</gene>
<dbReference type="PANTHER" id="PTHR33443:SF30">
    <property type="entry name" value="SARCOSINE DEHYDROGENASE-2C PROTEIN"/>
    <property type="match status" value="1"/>
</dbReference>
<reference evidence="1 2" key="1">
    <citation type="journal article" date="2021" name="Commun. Biol.">
        <title>The genome of Shorea leprosula (Dipterocarpaceae) highlights the ecological relevance of drought in aseasonal tropical rainforests.</title>
        <authorList>
            <person name="Ng K.K.S."/>
            <person name="Kobayashi M.J."/>
            <person name="Fawcett J.A."/>
            <person name="Hatakeyama M."/>
            <person name="Paape T."/>
            <person name="Ng C.H."/>
            <person name="Ang C.C."/>
            <person name="Tnah L.H."/>
            <person name="Lee C.T."/>
            <person name="Nishiyama T."/>
            <person name="Sese J."/>
            <person name="O'Brien M.J."/>
            <person name="Copetti D."/>
            <person name="Mohd Noor M.I."/>
            <person name="Ong R.C."/>
            <person name="Putra M."/>
            <person name="Sireger I.Z."/>
            <person name="Indrioko S."/>
            <person name="Kosugi Y."/>
            <person name="Izuno A."/>
            <person name="Isagi Y."/>
            <person name="Lee S.L."/>
            <person name="Shimizu K.K."/>
        </authorList>
    </citation>
    <scope>NUCLEOTIDE SEQUENCE [LARGE SCALE GENOMIC DNA]</scope>
    <source>
        <strain evidence="1">214</strain>
    </source>
</reference>
<proteinExistence type="predicted"/>